<keyword evidence="3 7" id="KW-0547">Nucleotide-binding</keyword>
<dbReference type="SUPFAM" id="SSF52540">
    <property type="entry name" value="P-loop containing nucleoside triphosphate hydrolases"/>
    <property type="match status" value="1"/>
</dbReference>
<keyword evidence="6 7" id="KW-0057">Aromatic amino acid biosynthesis</keyword>
<comment type="caution">
    <text evidence="7">Lacks conserved residue(s) required for the propagation of feature annotation.</text>
</comment>
<sequence length="173" mass="20061">MNLILIGYMGSGKSTLGKKLARTLNYPFIDLDNYIEEKEELSISELFKIKGEIYFRKKEHEYLKDILEQQKDVVLALGGGTPCYANNMELIKEDQTATSIYFKAGINELVGRLKHERAKRPLLDRFNTDEELVEFIGKHLFERAFYYNQADISISVDKKTQFVILDEVMTHLV</sequence>
<comment type="catalytic activity">
    <reaction evidence="7">
        <text>shikimate + ATP = 3-phosphoshikimate + ADP + H(+)</text>
        <dbReference type="Rhea" id="RHEA:13121"/>
        <dbReference type="ChEBI" id="CHEBI:15378"/>
        <dbReference type="ChEBI" id="CHEBI:30616"/>
        <dbReference type="ChEBI" id="CHEBI:36208"/>
        <dbReference type="ChEBI" id="CHEBI:145989"/>
        <dbReference type="ChEBI" id="CHEBI:456216"/>
        <dbReference type="EC" id="2.7.1.71"/>
    </reaction>
</comment>
<dbReference type="InterPro" id="IPR027417">
    <property type="entry name" value="P-loop_NTPase"/>
</dbReference>
<feature type="binding site" evidence="7">
    <location>
        <position position="32"/>
    </location>
    <ligand>
        <name>substrate</name>
    </ligand>
</feature>
<dbReference type="Gene3D" id="3.40.50.300">
    <property type="entry name" value="P-loop containing nucleotide triphosphate hydrolases"/>
    <property type="match status" value="1"/>
</dbReference>
<dbReference type="GO" id="GO:0016301">
    <property type="term" value="F:kinase activity"/>
    <property type="evidence" value="ECO:0007669"/>
    <property type="project" value="UniProtKB-KW"/>
</dbReference>
<feature type="binding site" evidence="7">
    <location>
        <position position="79"/>
    </location>
    <ligand>
        <name>substrate</name>
    </ligand>
</feature>
<comment type="subunit">
    <text evidence="7">Monomer.</text>
</comment>
<keyword evidence="7" id="KW-0479">Metal-binding</keyword>
<keyword evidence="5 7" id="KW-0067">ATP-binding</keyword>
<evidence type="ECO:0000256" key="5">
    <source>
        <dbReference type="ARBA" id="ARBA00022840"/>
    </source>
</evidence>
<keyword evidence="7" id="KW-0460">Magnesium</keyword>
<dbReference type="Proteomes" id="UP001589605">
    <property type="component" value="Unassembled WGS sequence"/>
</dbReference>
<evidence type="ECO:0000313" key="8">
    <source>
        <dbReference type="EMBL" id="MFB9052878.1"/>
    </source>
</evidence>
<reference evidence="8 9" key="1">
    <citation type="submission" date="2024-09" db="EMBL/GenBank/DDBJ databases">
        <authorList>
            <person name="Sun Q."/>
            <person name="Mori K."/>
        </authorList>
    </citation>
    <scope>NUCLEOTIDE SEQUENCE [LARGE SCALE GENOMIC DNA]</scope>
    <source>
        <strain evidence="8 9">CECT 8286</strain>
    </source>
</reference>
<gene>
    <name evidence="7" type="primary">aroK</name>
    <name evidence="8" type="ORF">ACFFVB_07260</name>
</gene>
<evidence type="ECO:0000256" key="7">
    <source>
        <dbReference type="HAMAP-Rule" id="MF_00109"/>
    </source>
</evidence>
<dbReference type="InterPro" id="IPR031322">
    <property type="entry name" value="Shikimate/glucono_kinase"/>
</dbReference>
<evidence type="ECO:0000256" key="3">
    <source>
        <dbReference type="ARBA" id="ARBA00022741"/>
    </source>
</evidence>
<keyword evidence="9" id="KW-1185">Reference proteome</keyword>
<dbReference type="PRINTS" id="PR01100">
    <property type="entry name" value="SHIKIMTKNASE"/>
</dbReference>
<feature type="binding site" evidence="7">
    <location>
        <begin position="10"/>
        <end position="15"/>
    </location>
    <ligand>
        <name>ATP</name>
        <dbReference type="ChEBI" id="CHEBI:30616"/>
    </ligand>
</feature>
<feature type="binding site" evidence="7">
    <location>
        <position position="56"/>
    </location>
    <ligand>
        <name>substrate</name>
    </ligand>
</feature>
<keyword evidence="1 7" id="KW-0028">Amino-acid biosynthesis</keyword>
<keyword evidence="2 7" id="KW-0808">Transferase</keyword>
<comment type="subcellular location">
    <subcellularLocation>
        <location evidence="7">Cytoplasm</location>
    </subcellularLocation>
</comment>
<evidence type="ECO:0000313" key="9">
    <source>
        <dbReference type="Proteomes" id="UP001589605"/>
    </source>
</evidence>
<dbReference type="RefSeq" id="WP_382382053.1">
    <property type="nucleotide sequence ID" value="NZ_JBHMEZ010000003.1"/>
</dbReference>
<dbReference type="EMBL" id="JBHMEZ010000003">
    <property type="protein sequence ID" value="MFB9052878.1"/>
    <property type="molecule type" value="Genomic_DNA"/>
</dbReference>
<evidence type="ECO:0000256" key="4">
    <source>
        <dbReference type="ARBA" id="ARBA00022777"/>
    </source>
</evidence>
<evidence type="ECO:0000256" key="1">
    <source>
        <dbReference type="ARBA" id="ARBA00022605"/>
    </source>
</evidence>
<evidence type="ECO:0000256" key="6">
    <source>
        <dbReference type="ARBA" id="ARBA00023141"/>
    </source>
</evidence>
<dbReference type="Pfam" id="PF01202">
    <property type="entry name" value="SKI"/>
    <property type="match status" value="1"/>
</dbReference>
<comment type="caution">
    <text evidence="8">The sequence shown here is derived from an EMBL/GenBank/DDBJ whole genome shotgun (WGS) entry which is preliminary data.</text>
</comment>
<comment type="pathway">
    <text evidence="7">Metabolic intermediate biosynthesis; chorismate biosynthesis; chorismate from D-erythrose 4-phosphate and phosphoenolpyruvate: step 5/7.</text>
</comment>
<accession>A0ABV5F0A5</accession>
<comment type="function">
    <text evidence="7">Catalyzes the specific phosphorylation of the 3-hydroxyl group of shikimic acid using ATP as a cosubstrate.</text>
</comment>
<keyword evidence="4 7" id="KW-0418">Kinase</keyword>
<proteinExistence type="inferred from homology"/>
<dbReference type="PANTHER" id="PTHR21087:SF16">
    <property type="entry name" value="SHIKIMATE KINASE 1, CHLOROPLASTIC"/>
    <property type="match status" value="1"/>
</dbReference>
<feature type="binding site" evidence="7">
    <location>
        <position position="14"/>
    </location>
    <ligand>
        <name>Mg(2+)</name>
        <dbReference type="ChEBI" id="CHEBI:18420"/>
    </ligand>
</feature>
<comment type="similarity">
    <text evidence="7">Belongs to the shikimate kinase family.</text>
</comment>
<keyword evidence="7" id="KW-0963">Cytoplasm</keyword>
<dbReference type="PANTHER" id="PTHR21087">
    <property type="entry name" value="SHIKIMATE KINASE"/>
    <property type="match status" value="1"/>
</dbReference>
<dbReference type="EC" id="2.7.1.71" evidence="7"/>
<dbReference type="CDD" id="cd00464">
    <property type="entry name" value="SK"/>
    <property type="match status" value="1"/>
</dbReference>
<feature type="binding site" evidence="7">
    <location>
        <position position="143"/>
    </location>
    <ligand>
        <name>substrate</name>
    </ligand>
</feature>
<dbReference type="HAMAP" id="MF_00109">
    <property type="entry name" value="Shikimate_kinase"/>
    <property type="match status" value="1"/>
</dbReference>
<feature type="binding site" evidence="7">
    <location>
        <position position="120"/>
    </location>
    <ligand>
        <name>ATP</name>
        <dbReference type="ChEBI" id="CHEBI:30616"/>
    </ligand>
</feature>
<evidence type="ECO:0000256" key="2">
    <source>
        <dbReference type="ARBA" id="ARBA00022679"/>
    </source>
</evidence>
<comment type="cofactor">
    <cofactor evidence="7">
        <name>Mg(2+)</name>
        <dbReference type="ChEBI" id="CHEBI:18420"/>
    </cofactor>
    <text evidence="7">Binds 1 Mg(2+) ion per subunit.</text>
</comment>
<protein>
    <recommendedName>
        <fullName evidence="7">Shikimate kinase</fullName>
        <shortName evidence="7">SK</shortName>
        <ecNumber evidence="7">2.7.1.71</ecNumber>
    </recommendedName>
</protein>
<name>A0ABV5F0A5_9FLAO</name>
<organism evidence="8 9">
    <name type="scientific">Formosa undariae</name>
    <dbReference type="NCBI Taxonomy" id="1325436"/>
    <lineage>
        <taxon>Bacteria</taxon>
        <taxon>Pseudomonadati</taxon>
        <taxon>Bacteroidota</taxon>
        <taxon>Flavobacteriia</taxon>
        <taxon>Flavobacteriales</taxon>
        <taxon>Flavobacteriaceae</taxon>
        <taxon>Formosa</taxon>
    </lineage>
</organism>
<dbReference type="InterPro" id="IPR000623">
    <property type="entry name" value="Shikimate_kinase/TSH1"/>
</dbReference>